<dbReference type="Proteomes" id="UP001178508">
    <property type="component" value="Chromosome 3"/>
</dbReference>
<keyword evidence="3" id="KW-1185">Reference proteome</keyword>
<evidence type="ECO:0000256" key="1">
    <source>
        <dbReference type="SAM" id="MobiDB-lite"/>
    </source>
</evidence>
<gene>
    <name evidence="2" type="ORF">XNOV1_A003906</name>
</gene>
<dbReference type="EMBL" id="OY660866">
    <property type="protein sequence ID" value="CAJ1053444.1"/>
    <property type="molecule type" value="Genomic_DNA"/>
</dbReference>
<evidence type="ECO:0000313" key="3">
    <source>
        <dbReference type="Proteomes" id="UP001178508"/>
    </source>
</evidence>
<name>A0AAV1EXN1_XYRNO</name>
<reference evidence="2" key="1">
    <citation type="submission" date="2023-08" db="EMBL/GenBank/DDBJ databases">
        <authorList>
            <person name="Alioto T."/>
            <person name="Alioto T."/>
            <person name="Gomez Garrido J."/>
        </authorList>
    </citation>
    <scope>NUCLEOTIDE SEQUENCE</scope>
</reference>
<evidence type="ECO:0000313" key="2">
    <source>
        <dbReference type="EMBL" id="CAJ1053444.1"/>
    </source>
</evidence>
<proteinExistence type="predicted"/>
<accession>A0AAV1EXN1</accession>
<sequence>MAGEKVKFFLPIAQWLKHIALSAKPKGASIYKNLHKRLQNVKSPQKRQGPTPERGHKKKRHCIDFSETDEDSPTAQARHYQTLQELYKKPKPNQDAVSQILELEFQARRSFIDSDVLKEQDRPTKILDAYPCFKDLHHPTEDPTIYLQKRSLCSPVLLFDWTRCLICLGATPATRIAKEDLSDGLLYLMGYYYALHRTYPKCVATLLSVIQTEVLQDTIHERDTTASYKTTMAEWKDFIGK</sequence>
<protein>
    <submittedName>
        <fullName evidence="2">Uncharacterized protein LOC122764463</fullName>
    </submittedName>
</protein>
<dbReference type="AlphaFoldDB" id="A0AAV1EXN1"/>
<organism evidence="2 3">
    <name type="scientific">Xyrichtys novacula</name>
    <name type="common">Pearly razorfish</name>
    <name type="synonym">Hemipteronotus novacula</name>
    <dbReference type="NCBI Taxonomy" id="13765"/>
    <lineage>
        <taxon>Eukaryota</taxon>
        <taxon>Metazoa</taxon>
        <taxon>Chordata</taxon>
        <taxon>Craniata</taxon>
        <taxon>Vertebrata</taxon>
        <taxon>Euteleostomi</taxon>
        <taxon>Actinopterygii</taxon>
        <taxon>Neopterygii</taxon>
        <taxon>Teleostei</taxon>
        <taxon>Neoteleostei</taxon>
        <taxon>Acanthomorphata</taxon>
        <taxon>Eupercaria</taxon>
        <taxon>Labriformes</taxon>
        <taxon>Labridae</taxon>
        <taxon>Xyrichtys</taxon>
    </lineage>
</organism>
<feature type="region of interest" description="Disordered" evidence="1">
    <location>
        <begin position="37"/>
        <end position="76"/>
    </location>
</feature>